<evidence type="ECO:0000313" key="1">
    <source>
        <dbReference type="Proteomes" id="UP000887565"/>
    </source>
</evidence>
<organism evidence="1 2">
    <name type="scientific">Romanomermis culicivorax</name>
    <name type="common">Nematode worm</name>
    <dbReference type="NCBI Taxonomy" id="13658"/>
    <lineage>
        <taxon>Eukaryota</taxon>
        <taxon>Metazoa</taxon>
        <taxon>Ecdysozoa</taxon>
        <taxon>Nematoda</taxon>
        <taxon>Enoplea</taxon>
        <taxon>Dorylaimia</taxon>
        <taxon>Mermithida</taxon>
        <taxon>Mermithoidea</taxon>
        <taxon>Mermithidae</taxon>
        <taxon>Romanomermis</taxon>
    </lineage>
</organism>
<dbReference type="Proteomes" id="UP000887565">
    <property type="component" value="Unplaced"/>
</dbReference>
<evidence type="ECO:0000313" key="2">
    <source>
        <dbReference type="WBParaSite" id="nRc.2.0.1.t28250-RA"/>
    </source>
</evidence>
<keyword evidence="1" id="KW-1185">Reference proteome</keyword>
<dbReference type="WBParaSite" id="nRc.2.0.1.t28250-RA">
    <property type="protein sequence ID" value="nRc.2.0.1.t28250-RA"/>
    <property type="gene ID" value="nRc.2.0.1.g28250"/>
</dbReference>
<sequence>MVCYDLMLNINIKDANPFTIIGKIMNEHKSQNRQPGAVKNPVQTGTMEDLYRAEAEFFKNMIVANFVYSKQVRPTVDEDWTLSNANYARIKS</sequence>
<accession>A0A915JPW1</accession>
<name>A0A915JPW1_ROMCU</name>
<protein>
    <submittedName>
        <fullName evidence="2">Uncharacterized protein</fullName>
    </submittedName>
</protein>
<dbReference type="AlphaFoldDB" id="A0A915JPW1"/>
<reference evidence="2" key="1">
    <citation type="submission" date="2022-11" db="UniProtKB">
        <authorList>
            <consortium name="WormBaseParasite"/>
        </authorList>
    </citation>
    <scope>IDENTIFICATION</scope>
</reference>
<proteinExistence type="predicted"/>